<gene>
    <name evidence="8" type="primary">LOC121820829</name>
</gene>
<evidence type="ECO:0000256" key="6">
    <source>
        <dbReference type="SAM" id="MobiDB-lite"/>
    </source>
</evidence>
<feature type="compositionally biased region" description="Low complexity" evidence="6">
    <location>
        <begin position="42"/>
        <end position="55"/>
    </location>
</feature>
<dbReference type="PANTHER" id="PTHR47465">
    <property type="entry name" value="MCG113260-RELATED-RELATED"/>
    <property type="match status" value="1"/>
</dbReference>
<dbReference type="InterPro" id="IPR009057">
    <property type="entry name" value="Homeodomain-like_sf"/>
</dbReference>
<dbReference type="Proteomes" id="UP000694547">
    <property type="component" value="Chromosome X"/>
</dbReference>
<feature type="DNA-binding region" description="Homeobox" evidence="4">
    <location>
        <begin position="129"/>
        <end position="188"/>
    </location>
</feature>
<keyword evidence="9" id="KW-1185">Reference proteome</keyword>
<dbReference type="InterPro" id="IPR001356">
    <property type="entry name" value="HD"/>
</dbReference>
<name>A0A8C8TPD7_PERMB</name>
<proteinExistence type="predicted"/>
<protein>
    <recommendedName>
        <fullName evidence="7">Homeobox domain-containing protein</fullName>
    </recommendedName>
</protein>
<accession>A0A8C8TPD7</accession>
<comment type="subcellular location">
    <subcellularLocation>
        <location evidence="4 5">Nucleus</location>
    </subcellularLocation>
</comment>
<dbReference type="Gene3D" id="1.10.10.60">
    <property type="entry name" value="Homeodomain-like"/>
    <property type="match status" value="1"/>
</dbReference>
<dbReference type="GeneTree" id="ENSGT01050000245028"/>
<evidence type="ECO:0000259" key="7">
    <source>
        <dbReference type="PROSITE" id="PS50071"/>
    </source>
</evidence>
<dbReference type="GO" id="GO:0005634">
    <property type="term" value="C:nucleus"/>
    <property type="evidence" value="ECO:0007669"/>
    <property type="project" value="UniProtKB-SubCell"/>
</dbReference>
<sequence>MKRQNVDYLLHVGPDEDEENWSDARAPMVLPAGEGRNEEASGQGQPGREAAAAEGEGAGELSGEGPSAADAAGLEDGGNQEGASGGARENEQRPQDLVHEGMGDNEGVPPVPMQWSCVHPVRMLVPGYRPRHHHRFTLVQLQELESIFQRTQYISSAEAARLAACMGVSEARVQRWFFKRREQYRRYKRL</sequence>
<dbReference type="Ensembl" id="ENSPEMT00000023941.2">
    <property type="protein sequence ID" value="ENSPEMP00000019600.2"/>
    <property type="gene ID" value="ENSPEMG00000017832.2"/>
</dbReference>
<dbReference type="OrthoDB" id="6159439at2759"/>
<evidence type="ECO:0000313" key="9">
    <source>
        <dbReference type="Proteomes" id="UP000694547"/>
    </source>
</evidence>
<evidence type="ECO:0000256" key="1">
    <source>
        <dbReference type="ARBA" id="ARBA00023125"/>
    </source>
</evidence>
<keyword evidence="3 4" id="KW-0539">Nucleus</keyword>
<keyword evidence="2 4" id="KW-0371">Homeobox</keyword>
<dbReference type="Pfam" id="PF00046">
    <property type="entry name" value="Homeodomain"/>
    <property type="match status" value="1"/>
</dbReference>
<reference evidence="8" key="3">
    <citation type="submission" date="2025-09" db="UniProtKB">
        <authorList>
            <consortium name="Ensembl"/>
        </authorList>
    </citation>
    <scope>IDENTIFICATION</scope>
</reference>
<dbReference type="PANTHER" id="PTHR47465:SF1">
    <property type="entry name" value="REPRODUCTIVE HOMEOBOX 1-RELATED"/>
    <property type="match status" value="1"/>
</dbReference>
<evidence type="ECO:0000256" key="2">
    <source>
        <dbReference type="ARBA" id="ARBA00023155"/>
    </source>
</evidence>
<dbReference type="AlphaFoldDB" id="A0A8C8TPD7"/>
<evidence type="ECO:0000313" key="8">
    <source>
        <dbReference type="Ensembl" id="ENSPEMP00000019600.2"/>
    </source>
</evidence>
<evidence type="ECO:0000256" key="4">
    <source>
        <dbReference type="PROSITE-ProRule" id="PRU00108"/>
    </source>
</evidence>
<feature type="domain" description="Homeobox" evidence="7">
    <location>
        <begin position="127"/>
        <end position="187"/>
    </location>
</feature>
<reference evidence="8" key="2">
    <citation type="submission" date="2025-08" db="UniProtKB">
        <authorList>
            <consortium name="Ensembl"/>
        </authorList>
    </citation>
    <scope>IDENTIFICATION</scope>
</reference>
<dbReference type="CDD" id="cd00086">
    <property type="entry name" value="homeodomain"/>
    <property type="match status" value="1"/>
</dbReference>
<dbReference type="SMART" id="SM00389">
    <property type="entry name" value="HOX"/>
    <property type="match status" value="1"/>
</dbReference>
<feature type="compositionally biased region" description="Gly residues" evidence="6">
    <location>
        <begin position="75"/>
        <end position="85"/>
    </location>
</feature>
<reference evidence="8 9" key="1">
    <citation type="submission" date="2018-10" db="EMBL/GenBank/DDBJ databases">
        <title>Improved assembly of the deer mouse Peromyscus maniculatus genome.</title>
        <authorList>
            <person name="Lassance J.-M."/>
            <person name="Hoekstra H.E."/>
        </authorList>
    </citation>
    <scope>NUCLEOTIDE SEQUENCE [LARGE SCALE GENOMIC DNA]</scope>
</reference>
<dbReference type="GO" id="GO:0003677">
    <property type="term" value="F:DNA binding"/>
    <property type="evidence" value="ECO:0007669"/>
    <property type="project" value="UniProtKB-UniRule"/>
</dbReference>
<organism evidence="8 9">
    <name type="scientific">Peromyscus maniculatus bairdii</name>
    <name type="common">Prairie deer mouse</name>
    <dbReference type="NCBI Taxonomy" id="230844"/>
    <lineage>
        <taxon>Eukaryota</taxon>
        <taxon>Metazoa</taxon>
        <taxon>Chordata</taxon>
        <taxon>Craniata</taxon>
        <taxon>Vertebrata</taxon>
        <taxon>Euteleostomi</taxon>
        <taxon>Mammalia</taxon>
        <taxon>Eutheria</taxon>
        <taxon>Euarchontoglires</taxon>
        <taxon>Glires</taxon>
        <taxon>Rodentia</taxon>
        <taxon>Myomorpha</taxon>
        <taxon>Muroidea</taxon>
        <taxon>Cricetidae</taxon>
        <taxon>Neotominae</taxon>
        <taxon>Peromyscus</taxon>
    </lineage>
</organism>
<feature type="region of interest" description="Disordered" evidence="6">
    <location>
        <begin position="1"/>
        <end position="92"/>
    </location>
</feature>
<evidence type="ECO:0000256" key="3">
    <source>
        <dbReference type="ARBA" id="ARBA00023242"/>
    </source>
</evidence>
<dbReference type="PROSITE" id="PS50071">
    <property type="entry name" value="HOMEOBOX_2"/>
    <property type="match status" value="1"/>
</dbReference>
<keyword evidence="1 4" id="KW-0238">DNA-binding</keyword>
<evidence type="ECO:0000256" key="5">
    <source>
        <dbReference type="RuleBase" id="RU000682"/>
    </source>
</evidence>
<dbReference type="RefSeq" id="XP_042125017.1">
    <property type="nucleotide sequence ID" value="XM_042269083.1"/>
</dbReference>
<dbReference type="SUPFAM" id="SSF46689">
    <property type="entry name" value="Homeodomain-like"/>
    <property type="match status" value="1"/>
</dbReference>